<keyword evidence="8" id="KW-1185">Reference proteome</keyword>
<proteinExistence type="predicted"/>
<feature type="transmembrane region" description="Helical" evidence="5">
    <location>
        <begin position="303"/>
        <end position="324"/>
    </location>
</feature>
<dbReference type="InterPro" id="IPR013525">
    <property type="entry name" value="ABC2_TM"/>
</dbReference>
<feature type="transmembrane region" description="Helical" evidence="5">
    <location>
        <begin position="330"/>
        <end position="347"/>
    </location>
</feature>
<reference evidence="7 8" key="1">
    <citation type="submission" date="2018-06" db="EMBL/GenBank/DDBJ databases">
        <title>Genomic Encyclopedia of Type Strains, Phase IV (KMG-IV): sequencing the most valuable type-strain genomes for metagenomic binning, comparative biology and taxonomic classification.</title>
        <authorList>
            <person name="Goeker M."/>
        </authorList>
    </citation>
    <scope>NUCLEOTIDE SEQUENCE [LARGE SCALE GENOMIC DNA]</scope>
    <source>
        <strain evidence="7 8">DSM 44599</strain>
    </source>
</reference>
<evidence type="ECO:0000256" key="4">
    <source>
        <dbReference type="ARBA" id="ARBA00023136"/>
    </source>
</evidence>
<evidence type="ECO:0000256" key="3">
    <source>
        <dbReference type="ARBA" id="ARBA00022989"/>
    </source>
</evidence>
<evidence type="ECO:0000313" key="7">
    <source>
        <dbReference type="EMBL" id="RBO94461.1"/>
    </source>
</evidence>
<dbReference type="AlphaFoldDB" id="A0A366DWI1"/>
<comment type="caution">
    <text evidence="7">The sequence shown here is derived from an EMBL/GenBank/DDBJ whole genome shotgun (WGS) entry which is preliminary data.</text>
</comment>
<keyword evidence="2 5" id="KW-0812">Transmembrane</keyword>
<evidence type="ECO:0000256" key="5">
    <source>
        <dbReference type="SAM" id="Phobius"/>
    </source>
</evidence>
<sequence length="400" mass="40843">MTAPDTAWLRAVRLIARRELLAQTRTKAFRLGLAITAVGIVAAAVIYSLFLRDDGQPAFDVAAAGVDAAVVTPLAGAGKAAGLELTVTDGLTAEEARARVTDGDADAALLPGDGDGVVAVVEDDLDPALGSVLTGVVRGVALERALAARGADSAAVAAAMTGATVTVEAAEPVDPQRGEKVGMAWFVLILLLISVLGFGVYVAMGVVEEKSNRVVELLLSTARPLQLLWGKVLGIGAAALIQVVVLSVVGAAAGSAAGLITLSGTAAVVIAGALVWFVLGYLLFALVYAAAGALVSRQEEVQGVTTPVMLIVMVCYFVSIFAIGSPDNPLSVIAAWIPPFSAFVMPVRTAAGDVAPWEIAGSLALMVAACAAVAWLAARIYSRSVLHTGSRVPWKQALRG</sequence>
<evidence type="ECO:0000313" key="8">
    <source>
        <dbReference type="Proteomes" id="UP000252586"/>
    </source>
</evidence>
<accession>A0A366DWI1</accession>
<evidence type="ECO:0000256" key="1">
    <source>
        <dbReference type="ARBA" id="ARBA00004141"/>
    </source>
</evidence>
<dbReference type="RefSeq" id="WP_067511213.1">
    <property type="nucleotide sequence ID" value="NZ_QNRE01000002.1"/>
</dbReference>
<feature type="transmembrane region" description="Helical" evidence="5">
    <location>
        <begin position="183"/>
        <end position="207"/>
    </location>
</feature>
<dbReference type="Proteomes" id="UP000252586">
    <property type="component" value="Unassembled WGS sequence"/>
</dbReference>
<dbReference type="GO" id="GO:0140359">
    <property type="term" value="F:ABC-type transporter activity"/>
    <property type="evidence" value="ECO:0007669"/>
    <property type="project" value="InterPro"/>
</dbReference>
<feature type="transmembrane region" description="Helical" evidence="5">
    <location>
        <begin position="359"/>
        <end position="378"/>
    </location>
</feature>
<evidence type="ECO:0000256" key="2">
    <source>
        <dbReference type="ARBA" id="ARBA00022692"/>
    </source>
</evidence>
<gene>
    <name evidence="7" type="ORF">DFR74_102884</name>
</gene>
<protein>
    <submittedName>
        <fullName evidence="7">ABC-2 type transport system permease protein</fullName>
    </submittedName>
</protein>
<dbReference type="Pfam" id="PF12698">
    <property type="entry name" value="ABC2_membrane_3"/>
    <property type="match status" value="1"/>
</dbReference>
<feature type="transmembrane region" description="Helical" evidence="5">
    <location>
        <begin position="265"/>
        <end position="291"/>
    </location>
</feature>
<dbReference type="STRING" id="1210090.GCA_001613185_04532"/>
<dbReference type="PANTHER" id="PTHR43471:SF3">
    <property type="entry name" value="ABC TRANSPORTER PERMEASE PROTEIN NATB"/>
    <property type="match status" value="1"/>
</dbReference>
<feature type="transmembrane region" description="Helical" evidence="5">
    <location>
        <begin position="228"/>
        <end position="253"/>
    </location>
</feature>
<dbReference type="PANTHER" id="PTHR43471">
    <property type="entry name" value="ABC TRANSPORTER PERMEASE"/>
    <property type="match status" value="1"/>
</dbReference>
<dbReference type="EMBL" id="QNRE01000002">
    <property type="protein sequence ID" value="RBO94461.1"/>
    <property type="molecule type" value="Genomic_DNA"/>
</dbReference>
<feature type="transmembrane region" description="Helical" evidence="5">
    <location>
        <begin position="28"/>
        <end position="50"/>
    </location>
</feature>
<name>A0A366DWI1_9NOCA</name>
<evidence type="ECO:0000259" key="6">
    <source>
        <dbReference type="Pfam" id="PF12698"/>
    </source>
</evidence>
<comment type="subcellular location">
    <subcellularLocation>
        <location evidence="1">Membrane</location>
        <topology evidence="1">Multi-pass membrane protein</topology>
    </subcellularLocation>
</comment>
<keyword evidence="3 5" id="KW-1133">Transmembrane helix</keyword>
<feature type="domain" description="ABC-2 type transporter transmembrane" evidence="6">
    <location>
        <begin position="90"/>
        <end position="378"/>
    </location>
</feature>
<dbReference type="GO" id="GO:0016020">
    <property type="term" value="C:membrane"/>
    <property type="evidence" value="ECO:0007669"/>
    <property type="project" value="UniProtKB-SubCell"/>
</dbReference>
<keyword evidence="4 5" id="KW-0472">Membrane</keyword>
<organism evidence="7 8">
    <name type="scientific">Nocardia puris</name>
    <dbReference type="NCBI Taxonomy" id="208602"/>
    <lineage>
        <taxon>Bacteria</taxon>
        <taxon>Bacillati</taxon>
        <taxon>Actinomycetota</taxon>
        <taxon>Actinomycetes</taxon>
        <taxon>Mycobacteriales</taxon>
        <taxon>Nocardiaceae</taxon>
        <taxon>Nocardia</taxon>
    </lineage>
</organism>